<evidence type="ECO:0000313" key="2">
    <source>
        <dbReference type="Proteomes" id="UP000007882"/>
    </source>
</evidence>
<sequence length="56" mass="6145">MTSPAVATDDVLLDLWLDVHDDDTPDDLTAVLTVDTRIAVGVATYEPRNDLDEECL</sequence>
<dbReference type="AlphaFoldDB" id="I0H2L1"/>
<dbReference type="PATRIC" id="fig|512565.3.peg.2032"/>
<reference evidence="1 2" key="1">
    <citation type="submission" date="2012-02" db="EMBL/GenBank/DDBJ databases">
        <title>Complete genome sequence of Actinoplanes missouriensis 431 (= NBRC 102363).</title>
        <authorList>
            <person name="Ohnishi Y."/>
            <person name="Ishikawa J."/>
            <person name="Sekine M."/>
            <person name="Hosoyama A."/>
            <person name="Harada T."/>
            <person name="Narita H."/>
            <person name="Hata T."/>
            <person name="Konno Y."/>
            <person name="Tutikane K."/>
            <person name="Fujita N."/>
            <person name="Horinouchi S."/>
            <person name="Hayakawa M."/>
        </authorList>
    </citation>
    <scope>NUCLEOTIDE SEQUENCE [LARGE SCALE GENOMIC DNA]</scope>
    <source>
        <strain evidence="2">ATCC 14538 / DSM 43046 / CBS 188.64 / JCM 3121 / NBRC 102363 / NCIMB 12654 / NRRL B-3342 / UNCC 431</strain>
    </source>
</reference>
<proteinExistence type="predicted"/>
<accession>I0H2L1</accession>
<gene>
    <name evidence="1" type="ordered locus">AMIS_20280</name>
</gene>
<organism evidence="1 2">
    <name type="scientific">Actinoplanes missouriensis (strain ATCC 14538 / DSM 43046 / CBS 188.64 / JCM 3121 / NBRC 102363 / NCIMB 12654 / NRRL B-3342 / UNCC 431)</name>
    <dbReference type="NCBI Taxonomy" id="512565"/>
    <lineage>
        <taxon>Bacteria</taxon>
        <taxon>Bacillati</taxon>
        <taxon>Actinomycetota</taxon>
        <taxon>Actinomycetes</taxon>
        <taxon>Micromonosporales</taxon>
        <taxon>Micromonosporaceae</taxon>
        <taxon>Actinoplanes</taxon>
    </lineage>
</organism>
<dbReference type="KEGG" id="ams:AMIS_20280"/>
<dbReference type="EMBL" id="AP012319">
    <property type="protein sequence ID" value="BAL87248.1"/>
    <property type="molecule type" value="Genomic_DNA"/>
</dbReference>
<dbReference type="Proteomes" id="UP000007882">
    <property type="component" value="Chromosome"/>
</dbReference>
<evidence type="ECO:0000313" key="1">
    <source>
        <dbReference type="EMBL" id="BAL87248.1"/>
    </source>
</evidence>
<dbReference type="RefSeq" id="WP_014442143.1">
    <property type="nucleotide sequence ID" value="NC_017093.1"/>
</dbReference>
<dbReference type="STRING" id="512565.AMIS_20280"/>
<protein>
    <submittedName>
        <fullName evidence="1">Uncharacterized protein</fullName>
    </submittedName>
</protein>
<keyword evidence="2" id="KW-1185">Reference proteome</keyword>
<dbReference type="HOGENOM" id="CLU_3003679_0_0_11"/>
<name>I0H2L1_ACTM4</name>